<protein>
    <recommendedName>
        <fullName evidence="13">G-protein coupled receptors family 1 profile domain-containing protein</fullName>
    </recommendedName>
</protein>
<dbReference type="PROSITE" id="PS50262">
    <property type="entry name" value="G_PROTEIN_RECEP_F1_2"/>
    <property type="match status" value="2"/>
</dbReference>
<accession>A0A8W4FJ29</accession>
<dbReference type="SUPFAM" id="SSF81321">
    <property type="entry name" value="Family A G protein-coupled receptor-like"/>
    <property type="match status" value="1"/>
</dbReference>
<keyword evidence="8 12" id="KW-0472">Membrane</keyword>
<evidence type="ECO:0000256" key="10">
    <source>
        <dbReference type="ARBA" id="ARBA00023170"/>
    </source>
</evidence>
<evidence type="ECO:0000256" key="11">
    <source>
        <dbReference type="ARBA" id="ARBA00023224"/>
    </source>
</evidence>
<keyword evidence="11" id="KW-0807">Transducer</keyword>
<evidence type="ECO:0000256" key="7">
    <source>
        <dbReference type="ARBA" id="ARBA00023040"/>
    </source>
</evidence>
<dbReference type="InterPro" id="IPR000276">
    <property type="entry name" value="GPCR_Rhodpsn"/>
</dbReference>
<evidence type="ECO:0000256" key="12">
    <source>
        <dbReference type="SAM" id="Phobius"/>
    </source>
</evidence>
<feature type="transmembrane region" description="Helical" evidence="12">
    <location>
        <begin position="186"/>
        <end position="203"/>
    </location>
</feature>
<feature type="domain" description="G-protein coupled receptors family 1 profile" evidence="13">
    <location>
        <begin position="101"/>
        <end position="262"/>
    </location>
</feature>
<keyword evidence="6 12" id="KW-1133">Transmembrane helix</keyword>
<dbReference type="InterPro" id="IPR000725">
    <property type="entry name" value="Olfact_rcpt"/>
</dbReference>
<keyword evidence="10" id="KW-0675">Receptor</keyword>
<proteinExistence type="inferred from homology"/>
<comment type="subcellular location">
    <subcellularLocation>
        <location evidence="2">Cell membrane</location>
        <topology evidence="2">Multi-pass membrane protein</topology>
    </subcellularLocation>
</comment>
<evidence type="ECO:0000256" key="1">
    <source>
        <dbReference type="ARBA" id="ARBA00003929"/>
    </source>
</evidence>
<dbReference type="PRINTS" id="PR00237">
    <property type="entry name" value="GPCRRHODOPSN"/>
</dbReference>
<evidence type="ECO:0000256" key="4">
    <source>
        <dbReference type="ARBA" id="ARBA00022475"/>
    </source>
</evidence>
<dbReference type="PANTHER" id="PTHR48002">
    <property type="entry name" value="OLFACTORY RECEPTOR"/>
    <property type="match status" value="1"/>
</dbReference>
<dbReference type="GeneTree" id="ENSGT00940000162052"/>
<reference evidence="14" key="3">
    <citation type="submission" date="2025-09" db="UniProtKB">
        <authorList>
            <consortium name="Ensembl"/>
        </authorList>
    </citation>
    <scope>IDENTIFICATION</scope>
</reference>
<dbReference type="InterPro" id="IPR017452">
    <property type="entry name" value="GPCR_Rhodpsn_7TM"/>
</dbReference>
<dbReference type="Pfam" id="PF13853">
    <property type="entry name" value="7tm_4"/>
    <property type="match status" value="1"/>
</dbReference>
<dbReference type="Gene3D" id="1.20.1070.10">
    <property type="entry name" value="Rhodopsin 7-helix transmembrane proteins"/>
    <property type="match status" value="1"/>
</dbReference>
<reference evidence="14" key="2">
    <citation type="submission" date="2025-08" db="UniProtKB">
        <authorList>
            <consortium name="Ensembl"/>
        </authorList>
    </citation>
    <scope>IDENTIFICATION</scope>
</reference>
<evidence type="ECO:0000256" key="5">
    <source>
        <dbReference type="ARBA" id="ARBA00022692"/>
    </source>
</evidence>
<dbReference type="AlphaFoldDB" id="A0A8W4FJ29"/>
<feature type="transmembrane region" description="Helical" evidence="12">
    <location>
        <begin position="215"/>
        <end position="235"/>
    </location>
</feature>
<feature type="transmembrane region" description="Helical" evidence="12">
    <location>
        <begin position="25"/>
        <end position="51"/>
    </location>
</feature>
<organism evidence="14 15">
    <name type="scientific">Sus scrofa</name>
    <name type="common">Pig</name>
    <dbReference type="NCBI Taxonomy" id="9823"/>
    <lineage>
        <taxon>Eukaryota</taxon>
        <taxon>Metazoa</taxon>
        <taxon>Chordata</taxon>
        <taxon>Craniata</taxon>
        <taxon>Vertebrata</taxon>
        <taxon>Euteleostomi</taxon>
        <taxon>Mammalia</taxon>
        <taxon>Eutheria</taxon>
        <taxon>Laurasiatheria</taxon>
        <taxon>Artiodactyla</taxon>
        <taxon>Suina</taxon>
        <taxon>Suidae</taxon>
        <taxon>Sus</taxon>
    </lineage>
</organism>
<name>A0A8W4FJ29_PIG</name>
<dbReference type="FunFam" id="1.10.1220.70:FF:000001">
    <property type="entry name" value="Olfactory receptor"/>
    <property type="match status" value="1"/>
</dbReference>
<keyword evidence="4" id="KW-1003">Cell membrane</keyword>
<evidence type="ECO:0000256" key="3">
    <source>
        <dbReference type="ARBA" id="ARBA00010663"/>
    </source>
</evidence>
<dbReference type="Ensembl" id="ENSSSCT00000002428.3">
    <property type="protein sequence ID" value="ENSSSCP00000078313.1"/>
    <property type="gene ID" value="ENSSSCG00000039742.2"/>
</dbReference>
<comment type="function">
    <text evidence="1">Putative odorant or sperm cell receptor.</text>
</comment>
<keyword evidence="7" id="KW-0297">G-protein coupled receptor</keyword>
<evidence type="ECO:0000256" key="8">
    <source>
        <dbReference type="ARBA" id="ARBA00023136"/>
    </source>
</evidence>
<dbReference type="GO" id="GO:0005886">
    <property type="term" value="C:plasma membrane"/>
    <property type="evidence" value="ECO:0007669"/>
    <property type="project" value="UniProtKB-SubCell"/>
</dbReference>
<keyword evidence="15" id="KW-1185">Reference proteome</keyword>
<keyword evidence="5 12" id="KW-0812">Transmembrane</keyword>
<evidence type="ECO:0000313" key="14">
    <source>
        <dbReference type="Ensembl" id="ENSSSCP00000078313.1"/>
    </source>
</evidence>
<sequence length="284" mass="31923">MEDANHSVVSEFIFRGLCNSRQLQTFLFLPFSTLYLMTVVGNLLVALLIIADSHLHSPMYFLLANLSFVDFCLSSVTTPKLTTDFLKDSKTISFGGCGTQILGPLHYSHIMDRHKCIWLVLTSWIIGFLHAMSQLAMILDLPFCGLRVMDSFFCDIPLVIKLACTDTHTLGIVINADSGVLDTTCFILLLISYTYILVTVRLHSKDGASKARSTCTSHISVVVLFFGPCIFIYLWPPSISWVDKFLAVFYTVITPLLNPAIYTMRNKEIKNALKRQISQHVHSE</sequence>
<evidence type="ECO:0000256" key="6">
    <source>
        <dbReference type="ARBA" id="ARBA00022989"/>
    </source>
</evidence>
<feature type="transmembrane region" description="Helical" evidence="12">
    <location>
        <begin position="116"/>
        <end position="139"/>
    </location>
</feature>
<dbReference type="FunFam" id="1.20.1070.10:FF:000012">
    <property type="entry name" value="Olfactory receptor"/>
    <property type="match status" value="1"/>
</dbReference>
<comment type="similarity">
    <text evidence="3">Belongs to the G-protein coupled receptor 1 family.</text>
</comment>
<evidence type="ECO:0000313" key="15">
    <source>
        <dbReference type="Proteomes" id="UP000008227"/>
    </source>
</evidence>
<evidence type="ECO:0000256" key="9">
    <source>
        <dbReference type="ARBA" id="ARBA00023157"/>
    </source>
</evidence>
<dbReference type="GO" id="GO:0004984">
    <property type="term" value="F:olfactory receptor activity"/>
    <property type="evidence" value="ECO:0000318"/>
    <property type="project" value="GO_Central"/>
</dbReference>
<feature type="domain" description="G-protein coupled receptors family 1 profile" evidence="13">
    <location>
        <begin position="41"/>
        <end position="97"/>
    </location>
</feature>
<evidence type="ECO:0000259" key="13">
    <source>
        <dbReference type="PROSITE" id="PS50262"/>
    </source>
</evidence>
<dbReference type="GO" id="GO:0004930">
    <property type="term" value="F:G protein-coupled receptor activity"/>
    <property type="evidence" value="ECO:0007669"/>
    <property type="project" value="UniProtKB-KW"/>
</dbReference>
<dbReference type="InterPro" id="IPR050427">
    <property type="entry name" value="Olfactory_Receptors"/>
</dbReference>
<keyword evidence="9" id="KW-1015">Disulfide bond</keyword>
<dbReference type="Proteomes" id="UP000008227">
    <property type="component" value="Unassembled WGS sequence"/>
</dbReference>
<reference evidence="14" key="1">
    <citation type="journal article" date="2020" name="Gigascience">
        <title>An improved pig reference genome sequence to enable pig genetics and genomics research.</title>
        <authorList>
            <person name="Warr A."/>
            <person name="Affara N."/>
            <person name="Aken B."/>
            <person name="Beiki H."/>
            <person name="Bickhart D.M."/>
            <person name="Billis K."/>
            <person name="Chow W."/>
            <person name="Eory L."/>
            <person name="Finlayson H.A."/>
            <person name="Flicek P."/>
            <person name="Giron C.G."/>
            <person name="Griffin D.K."/>
            <person name="Hall R."/>
            <person name="Hannum G."/>
            <person name="Hourlier T."/>
            <person name="Howe K."/>
            <person name="Hume D.A."/>
            <person name="Izuogu O."/>
            <person name="Kim K."/>
            <person name="Koren S."/>
            <person name="Liu H."/>
            <person name="Manchanda N."/>
            <person name="Martin F.J."/>
            <person name="Nonneman D.J."/>
            <person name="O'Connor R.E."/>
            <person name="Phillippy A.M."/>
            <person name="Rohrer G.A."/>
            <person name="Rosen B.D."/>
            <person name="Rund L.A."/>
            <person name="Sargent C.A."/>
            <person name="Schook L.B."/>
            <person name="Schroeder S.G."/>
            <person name="Schwartz A.S."/>
            <person name="Skinner B.M."/>
            <person name="Talbot R."/>
            <person name="Tseng E."/>
            <person name="Tuggle C.K."/>
            <person name="Watson M."/>
            <person name="Smith T.P.L."/>
            <person name="Archibald A.L."/>
        </authorList>
    </citation>
    <scope>NUCLEOTIDE SEQUENCE [LARGE SCALE GENOMIC DNA]</scope>
    <source>
        <strain evidence="14">Duroc</strain>
    </source>
</reference>
<dbReference type="Pfam" id="PF00001">
    <property type="entry name" value="7tm_1"/>
    <property type="match status" value="1"/>
</dbReference>
<evidence type="ECO:0000256" key="2">
    <source>
        <dbReference type="ARBA" id="ARBA00004651"/>
    </source>
</evidence>
<feature type="transmembrane region" description="Helical" evidence="12">
    <location>
        <begin position="247"/>
        <end position="265"/>
    </location>
</feature>